<dbReference type="PANTHER" id="PTHR43405">
    <property type="entry name" value="GLYCOSYL HYDROLASE DIGH"/>
    <property type="match status" value="1"/>
</dbReference>
<dbReference type="InterPro" id="IPR003790">
    <property type="entry name" value="GHL10"/>
</dbReference>
<gene>
    <name evidence="4" type="ORF">FH779_05985</name>
    <name evidence="5" type="ORF">NCTC13456_01712</name>
</gene>
<organism evidence="5 6">
    <name type="scientific">Empedobacter falsenii</name>
    <dbReference type="NCBI Taxonomy" id="343874"/>
    <lineage>
        <taxon>Bacteria</taxon>
        <taxon>Pseudomonadati</taxon>
        <taxon>Bacteroidota</taxon>
        <taxon>Flavobacteriia</taxon>
        <taxon>Flavobacteriales</taxon>
        <taxon>Weeksellaceae</taxon>
        <taxon>Empedobacter</taxon>
    </lineage>
</organism>
<dbReference type="SUPFAM" id="SSF51445">
    <property type="entry name" value="(Trans)glycosidases"/>
    <property type="match status" value="1"/>
</dbReference>
<dbReference type="KEGG" id="efal:FH779_05985"/>
<evidence type="ECO:0000259" key="3">
    <source>
        <dbReference type="Pfam" id="PF02638"/>
    </source>
</evidence>
<feature type="domain" description="Glycosyl hydrolase-like 10" evidence="3">
    <location>
        <begin position="78"/>
        <end position="389"/>
    </location>
</feature>
<dbReference type="InterPro" id="IPR052177">
    <property type="entry name" value="Divisome_Glycosyl_Hydrolase"/>
</dbReference>
<dbReference type="Proteomes" id="UP000510643">
    <property type="component" value="Chromosome"/>
</dbReference>
<dbReference type="EMBL" id="CP040908">
    <property type="protein sequence ID" value="QLL57653.1"/>
    <property type="molecule type" value="Genomic_DNA"/>
</dbReference>
<evidence type="ECO:0000313" key="7">
    <source>
        <dbReference type="Proteomes" id="UP000510643"/>
    </source>
</evidence>
<keyword evidence="1 2" id="KW-0732">Signal</keyword>
<reference evidence="5 6" key="1">
    <citation type="submission" date="2018-06" db="EMBL/GenBank/DDBJ databases">
        <authorList>
            <consortium name="Pathogen Informatics"/>
            <person name="Doyle S."/>
        </authorList>
    </citation>
    <scope>NUCLEOTIDE SEQUENCE [LARGE SCALE GENOMIC DNA]</scope>
    <source>
        <strain evidence="5 6">NCTC13456</strain>
    </source>
</reference>
<feature type="chain" id="PRO_5044586294" evidence="2">
    <location>
        <begin position="24"/>
        <end position="539"/>
    </location>
</feature>
<dbReference type="STRING" id="343874.GCA_000805695_01597"/>
<name>A0A376G8B8_9FLAO</name>
<sequence>MKINFKYILMCFGIATIGLSSCASNKNSKKIVYKKVESKQPIKPVESTKSTIATTPKTEIPNKKDEVFTVKLPEVNREFRAAWVASVANINWPSKKDLTTTQQKDEAIKLLDMLEANNFNAVIFQVRPAADALYKSNFEPWSYFLTGEEGKAPSPYYDPLEFWVEEAHKRGIELHVWLNPYRAHHSSGGPVTNESMVKRSPSNVVRLKNGMYWFDPADKKTQDHVSEVVRDIVSRYDIDGVHFDDYFYPYASYNGGADFPDNSTWNVYKNNGGMLSRADWRRQNVNTIIERIYKEIKAEKPFVKFGISPFGIWKPGYPAGITGSSQYDELYADAKLWLNKGWVDYFSPQLYWPINSTGQSFPKLLEWWKSENTHNRHLWPGLNTVEVKVSDRTTEITNQVKMAGEILQNNVGVIHWSIAGLTKNPSMLSYLKEGPYKAKALVPTMNWIKADRLVKPSLTVNMKASEVVMNWNDYKMNSNVSKWILYTRYNNDWETSILDKTKTNQTILKHKDGKSLTAVALKAVDRLGNESDYVAQKIN</sequence>
<dbReference type="Pfam" id="PF02638">
    <property type="entry name" value="GHL10"/>
    <property type="match status" value="1"/>
</dbReference>
<dbReference type="Proteomes" id="UP000254737">
    <property type="component" value="Unassembled WGS sequence"/>
</dbReference>
<proteinExistence type="predicted"/>
<evidence type="ECO:0000313" key="4">
    <source>
        <dbReference type="EMBL" id="QLL57653.1"/>
    </source>
</evidence>
<protein>
    <submittedName>
        <fullName evidence="5">Uncharacterized protein conserved in bacteria</fullName>
    </submittedName>
</protein>
<keyword evidence="7" id="KW-1185">Reference proteome</keyword>
<feature type="signal peptide" evidence="2">
    <location>
        <begin position="1"/>
        <end position="23"/>
    </location>
</feature>
<evidence type="ECO:0000256" key="2">
    <source>
        <dbReference type="SAM" id="SignalP"/>
    </source>
</evidence>
<accession>A0A376G8B8</accession>
<reference evidence="4 7" key="2">
    <citation type="submission" date="2019-06" db="EMBL/GenBank/DDBJ databases">
        <title>Emergence of pandrug resistant Empedobacter falsenii in China.</title>
        <authorList>
            <person name="Dong N."/>
            <person name="Chen S."/>
            <person name="Zhang R."/>
        </authorList>
    </citation>
    <scope>NUCLEOTIDE SEQUENCE [LARGE SCALE GENOMIC DNA]</scope>
    <source>
        <strain evidence="4 7">1681-1</strain>
    </source>
</reference>
<dbReference type="PROSITE" id="PS51257">
    <property type="entry name" value="PROKAR_LIPOPROTEIN"/>
    <property type="match status" value="1"/>
</dbReference>
<dbReference type="EMBL" id="UFXS01000001">
    <property type="protein sequence ID" value="STD55732.1"/>
    <property type="molecule type" value="Genomic_DNA"/>
</dbReference>
<dbReference type="InterPro" id="IPR017853">
    <property type="entry name" value="GH"/>
</dbReference>
<evidence type="ECO:0000313" key="6">
    <source>
        <dbReference type="Proteomes" id="UP000254737"/>
    </source>
</evidence>
<evidence type="ECO:0000256" key="1">
    <source>
        <dbReference type="ARBA" id="ARBA00022729"/>
    </source>
</evidence>
<dbReference type="Gene3D" id="3.20.20.80">
    <property type="entry name" value="Glycosidases"/>
    <property type="match status" value="1"/>
</dbReference>
<dbReference type="AlphaFoldDB" id="A0A376G8B8"/>
<dbReference type="RefSeq" id="WP_114999991.1">
    <property type="nucleotide sequence ID" value="NZ_CP040908.1"/>
</dbReference>
<evidence type="ECO:0000313" key="5">
    <source>
        <dbReference type="EMBL" id="STD55732.1"/>
    </source>
</evidence>
<dbReference type="PANTHER" id="PTHR43405:SF1">
    <property type="entry name" value="GLYCOSYL HYDROLASE DIGH"/>
    <property type="match status" value="1"/>
</dbReference>
<dbReference type="GeneID" id="78400996"/>